<evidence type="ECO:0000313" key="2">
    <source>
        <dbReference type="Proteomes" id="UP000326060"/>
    </source>
</evidence>
<protein>
    <submittedName>
        <fullName evidence="1">Uncharacterized protein</fullName>
    </submittedName>
</protein>
<proteinExistence type="predicted"/>
<dbReference type="RefSeq" id="WP_150394652.1">
    <property type="nucleotide sequence ID" value="NZ_RZJP01000004.1"/>
</dbReference>
<dbReference type="EMBL" id="RZJP01000004">
    <property type="protein sequence ID" value="KAA8815370.1"/>
    <property type="molecule type" value="Genomic_DNA"/>
</dbReference>
<evidence type="ECO:0000313" key="1">
    <source>
        <dbReference type="EMBL" id="KAA8815370.1"/>
    </source>
</evidence>
<organism evidence="1 2">
    <name type="scientific">Bifidobacterium callitrichos</name>
    <dbReference type="NCBI Taxonomy" id="762209"/>
    <lineage>
        <taxon>Bacteria</taxon>
        <taxon>Bacillati</taxon>
        <taxon>Actinomycetota</taxon>
        <taxon>Actinomycetes</taxon>
        <taxon>Bifidobacteriales</taxon>
        <taxon>Bifidobacteriaceae</taxon>
        <taxon>Bifidobacterium</taxon>
    </lineage>
</organism>
<gene>
    <name evidence="1" type="ORF">EMB92_09250</name>
</gene>
<reference evidence="1 2" key="1">
    <citation type="journal article" date="2019" name="Syst. Appl. Microbiol.">
        <title>Characterization of Bifidobacterium species in feaces of the Egyptian fruit bat: Description of B. vespertilionis sp. nov. and B. rousetti sp. nov.</title>
        <authorList>
            <person name="Modesto M."/>
            <person name="Satti M."/>
            <person name="Watanabe K."/>
            <person name="Puglisi E."/>
            <person name="Morelli L."/>
            <person name="Huang C.-H."/>
            <person name="Liou J.-S."/>
            <person name="Miyashita M."/>
            <person name="Tamura T."/>
            <person name="Saito S."/>
            <person name="Mori K."/>
            <person name="Huang L."/>
            <person name="Sciavilla P."/>
            <person name="Sandri C."/>
            <person name="Spiezio C."/>
            <person name="Vitali F."/>
            <person name="Cavalieri D."/>
            <person name="Perpetuini G."/>
            <person name="Tofalo R."/>
            <person name="Bonetti A."/>
            <person name="Arita M."/>
            <person name="Mattarelli P."/>
        </authorList>
    </citation>
    <scope>NUCLEOTIDE SEQUENCE [LARGE SCALE GENOMIC DNA]</scope>
    <source>
        <strain evidence="1 2">RST27</strain>
    </source>
</reference>
<name>A0A5M9ZA36_9BIFI</name>
<sequence>MAILMPQAALAYDGQFNKDKENGHNSTVCRLCGDSNNGISEKGTRPPFQLIGAVKDISGGKTYSFSG</sequence>
<comment type="caution">
    <text evidence="1">The sequence shown here is derived from an EMBL/GenBank/DDBJ whole genome shotgun (WGS) entry which is preliminary data.</text>
</comment>
<dbReference type="Proteomes" id="UP000326060">
    <property type="component" value="Unassembled WGS sequence"/>
</dbReference>
<dbReference type="AlphaFoldDB" id="A0A5M9ZA36"/>
<accession>A0A5M9ZA36</accession>